<reference evidence="11 12" key="1">
    <citation type="submission" date="2017-05" db="EMBL/GenBank/DDBJ databases">
        <title>Virgibacillus sp. AK90 isolated from a saltern of Kakinada, India.</title>
        <authorList>
            <person name="Gupta V."/>
            <person name="Sidhu C."/>
            <person name="Korpole S."/>
            <person name="Pinnaka A.K."/>
        </authorList>
    </citation>
    <scope>NUCLEOTIDE SEQUENCE [LARGE SCALE GENOMIC DNA]</scope>
    <source>
        <strain evidence="11 12">AK90</strain>
    </source>
</reference>
<dbReference type="PANTHER" id="PTHR22854">
    <property type="entry name" value="TRYPTOPHAN BIOSYNTHESIS PROTEIN"/>
    <property type="match status" value="1"/>
</dbReference>
<evidence type="ECO:0000256" key="2">
    <source>
        <dbReference type="ARBA" id="ARBA00004696"/>
    </source>
</evidence>
<comment type="caution">
    <text evidence="11">The sequence shown here is derived from an EMBL/GenBank/DDBJ whole genome shotgun (WGS) entry which is preliminary data.</text>
</comment>
<keyword evidence="4 9" id="KW-0028">Amino-acid biosynthesis</keyword>
<feature type="domain" description="Indole-3-glycerol phosphate synthase" evidence="10">
    <location>
        <begin position="5"/>
        <end position="250"/>
    </location>
</feature>
<evidence type="ECO:0000256" key="9">
    <source>
        <dbReference type="HAMAP-Rule" id="MF_00134"/>
    </source>
</evidence>
<dbReference type="NCBIfam" id="NF001377">
    <property type="entry name" value="PRK00278.2-4"/>
    <property type="match status" value="1"/>
</dbReference>
<dbReference type="PROSITE" id="PS00614">
    <property type="entry name" value="IGPS"/>
    <property type="match status" value="1"/>
</dbReference>
<dbReference type="InterPro" id="IPR011060">
    <property type="entry name" value="RibuloseP-bd_barrel"/>
</dbReference>
<evidence type="ECO:0000256" key="6">
    <source>
        <dbReference type="ARBA" id="ARBA00022822"/>
    </source>
</evidence>
<dbReference type="GO" id="GO:0004425">
    <property type="term" value="F:indole-3-glycerol-phosphate synthase activity"/>
    <property type="evidence" value="ECO:0007669"/>
    <property type="project" value="UniProtKB-UniRule"/>
</dbReference>
<dbReference type="EMBL" id="NFZX01000085">
    <property type="protein sequence ID" value="RFA31988.1"/>
    <property type="molecule type" value="Genomic_DNA"/>
</dbReference>
<dbReference type="SUPFAM" id="SSF51366">
    <property type="entry name" value="Ribulose-phoshate binding barrel"/>
    <property type="match status" value="1"/>
</dbReference>
<evidence type="ECO:0000256" key="1">
    <source>
        <dbReference type="ARBA" id="ARBA00001633"/>
    </source>
</evidence>
<dbReference type="HAMAP" id="MF_00134_B">
    <property type="entry name" value="IGPS_B"/>
    <property type="match status" value="1"/>
</dbReference>
<dbReference type="InterPro" id="IPR013785">
    <property type="entry name" value="Aldolase_TIM"/>
</dbReference>
<protein>
    <recommendedName>
        <fullName evidence="9">Indole-3-glycerol phosphate synthase</fullName>
        <shortName evidence="9">IGPS</shortName>
        <ecNumber evidence="9">4.1.1.48</ecNumber>
    </recommendedName>
</protein>
<dbReference type="Gene3D" id="3.20.20.70">
    <property type="entry name" value="Aldolase class I"/>
    <property type="match status" value="1"/>
</dbReference>
<evidence type="ECO:0000259" key="10">
    <source>
        <dbReference type="Pfam" id="PF00218"/>
    </source>
</evidence>
<dbReference type="GO" id="GO:0004640">
    <property type="term" value="F:phosphoribosylanthranilate isomerase activity"/>
    <property type="evidence" value="ECO:0007669"/>
    <property type="project" value="TreeGrafter"/>
</dbReference>
<dbReference type="RefSeq" id="WP_116279687.1">
    <property type="nucleotide sequence ID" value="NZ_NFZX01000085.1"/>
</dbReference>
<evidence type="ECO:0000313" key="12">
    <source>
        <dbReference type="Proteomes" id="UP000256488"/>
    </source>
</evidence>
<evidence type="ECO:0000256" key="3">
    <source>
        <dbReference type="ARBA" id="ARBA00008737"/>
    </source>
</evidence>
<dbReference type="Pfam" id="PF00218">
    <property type="entry name" value="IGPS"/>
    <property type="match status" value="1"/>
</dbReference>
<dbReference type="InterPro" id="IPR013798">
    <property type="entry name" value="Indole-3-glycerol_P_synth_dom"/>
</dbReference>
<evidence type="ECO:0000256" key="4">
    <source>
        <dbReference type="ARBA" id="ARBA00022605"/>
    </source>
</evidence>
<dbReference type="UniPathway" id="UPA00035">
    <property type="reaction ID" value="UER00043"/>
</dbReference>
<keyword evidence="6 9" id="KW-0822">Tryptophan biosynthesis</keyword>
<dbReference type="GO" id="GO:0000162">
    <property type="term" value="P:L-tryptophan biosynthetic process"/>
    <property type="evidence" value="ECO:0007669"/>
    <property type="project" value="UniProtKB-UniRule"/>
</dbReference>
<organism evidence="11 12">
    <name type="scientific">Virgibacillus dokdonensis</name>
    <dbReference type="NCBI Taxonomy" id="302167"/>
    <lineage>
        <taxon>Bacteria</taxon>
        <taxon>Bacillati</taxon>
        <taxon>Bacillota</taxon>
        <taxon>Bacilli</taxon>
        <taxon>Bacillales</taxon>
        <taxon>Bacillaceae</taxon>
        <taxon>Virgibacillus</taxon>
    </lineage>
</organism>
<evidence type="ECO:0000256" key="5">
    <source>
        <dbReference type="ARBA" id="ARBA00022793"/>
    </source>
</evidence>
<keyword evidence="5 9" id="KW-0210">Decarboxylase</keyword>
<dbReference type="Proteomes" id="UP000256488">
    <property type="component" value="Unassembled WGS sequence"/>
</dbReference>
<gene>
    <name evidence="9" type="primary">trpC</name>
    <name evidence="11" type="ORF">CAI16_19270</name>
</gene>
<evidence type="ECO:0000313" key="11">
    <source>
        <dbReference type="EMBL" id="RFA31988.1"/>
    </source>
</evidence>
<dbReference type="FunFam" id="3.20.20.70:FF:000024">
    <property type="entry name" value="Indole-3-glycerol phosphate synthase"/>
    <property type="match status" value="1"/>
</dbReference>
<name>A0A3E0WGV6_9BACI</name>
<dbReference type="AlphaFoldDB" id="A0A3E0WGV6"/>
<comment type="pathway">
    <text evidence="2 9">Amino-acid biosynthesis; L-tryptophan biosynthesis; L-tryptophan from chorismate: step 4/5.</text>
</comment>
<dbReference type="CDD" id="cd00331">
    <property type="entry name" value="IGPS"/>
    <property type="match status" value="1"/>
</dbReference>
<dbReference type="InterPro" id="IPR001468">
    <property type="entry name" value="Indole-3-GlycerolPSynthase_CS"/>
</dbReference>
<keyword evidence="7 9" id="KW-0057">Aromatic amino acid biosynthesis</keyword>
<dbReference type="PANTHER" id="PTHR22854:SF2">
    <property type="entry name" value="INDOLE-3-GLYCEROL-PHOSPHATE SYNTHASE"/>
    <property type="match status" value="1"/>
</dbReference>
<dbReference type="NCBIfam" id="NF001371">
    <property type="entry name" value="PRK00278.1-3"/>
    <property type="match status" value="1"/>
</dbReference>
<evidence type="ECO:0000256" key="8">
    <source>
        <dbReference type="ARBA" id="ARBA00023239"/>
    </source>
</evidence>
<keyword evidence="8 9" id="KW-0456">Lyase</keyword>
<dbReference type="EC" id="4.1.1.48" evidence="9"/>
<accession>A0A3E0WGV6</accession>
<evidence type="ECO:0000256" key="7">
    <source>
        <dbReference type="ARBA" id="ARBA00023141"/>
    </source>
</evidence>
<comment type="similarity">
    <text evidence="3 9">Belongs to the TrpC family.</text>
</comment>
<dbReference type="InterPro" id="IPR045186">
    <property type="entry name" value="Indole-3-glycerol_P_synth"/>
</dbReference>
<sequence length="261" mass="28728">MTILDNILAVKQTEVERLLQQEQSFATTKTPISLTKKIRGTKKLQVIAEIKRASPSRGNIQTNIAPATQAKLYEKYGAVAISVLTDSTFFQGSIHDLKQVAEAVNIPVLCKDFIIHPIQIDQAKAAGASIILLIVAILSEQQLNELHHYATNQGLEVICEVHNKKELQRAFAVNPAIIGINNRNLKNFSVSLKTTEELTPYITAPNTIIISESGICSKTDALFARDAGADALLVGETLMRSNNLRQTIQSFQVERKQANAR</sequence>
<comment type="catalytic activity">
    <reaction evidence="1 9">
        <text>1-(2-carboxyphenylamino)-1-deoxy-D-ribulose 5-phosphate + H(+) = (1S,2R)-1-C-(indol-3-yl)glycerol 3-phosphate + CO2 + H2O</text>
        <dbReference type="Rhea" id="RHEA:23476"/>
        <dbReference type="ChEBI" id="CHEBI:15377"/>
        <dbReference type="ChEBI" id="CHEBI:15378"/>
        <dbReference type="ChEBI" id="CHEBI:16526"/>
        <dbReference type="ChEBI" id="CHEBI:58613"/>
        <dbReference type="ChEBI" id="CHEBI:58866"/>
        <dbReference type="EC" id="4.1.1.48"/>
    </reaction>
</comment>
<proteinExistence type="inferred from homology"/>